<keyword evidence="2" id="KW-0336">GPI-anchor</keyword>
<proteinExistence type="predicted"/>
<comment type="caution">
    <text evidence="7">The sequence shown here is derived from an EMBL/GenBank/DDBJ whole genome shotgun (WGS) entry which is preliminary data.</text>
</comment>
<keyword evidence="5" id="KW-0449">Lipoprotein</keyword>
<dbReference type="EMBL" id="CAXLJM020000051">
    <property type="protein sequence ID" value="CAL8115466.1"/>
    <property type="molecule type" value="Genomic_DNA"/>
</dbReference>
<dbReference type="Proteomes" id="UP001642540">
    <property type="component" value="Unassembled WGS sequence"/>
</dbReference>
<accession>A0ABP1R3M0</accession>
<keyword evidence="8" id="KW-1185">Reference proteome</keyword>
<reference evidence="7 8" key="1">
    <citation type="submission" date="2024-08" db="EMBL/GenBank/DDBJ databases">
        <authorList>
            <person name="Cucini C."/>
            <person name="Frati F."/>
        </authorList>
    </citation>
    <scope>NUCLEOTIDE SEQUENCE [LARGE SCALE GENOMIC DNA]</scope>
</reference>
<evidence type="ECO:0000256" key="4">
    <source>
        <dbReference type="ARBA" id="ARBA00023180"/>
    </source>
</evidence>
<organism evidence="7 8">
    <name type="scientific">Orchesella dallaii</name>
    <dbReference type="NCBI Taxonomy" id="48710"/>
    <lineage>
        <taxon>Eukaryota</taxon>
        <taxon>Metazoa</taxon>
        <taxon>Ecdysozoa</taxon>
        <taxon>Arthropoda</taxon>
        <taxon>Hexapoda</taxon>
        <taxon>Collembola</taxon>
        <taxon>Entomobryomorpha</taxon>
        <taxon>Entomobryoidea</taxon>
        <taxon>Orchesellidae</taxon>
        <taxon>Orchesellinae</taxon>
        <taxon>Orchesella</taxon>
    </lineage>
</organism>
<dbReference type="Pfam" id="PF17064">
    <property type="entry name" value="QVR"/>
    <property type="match status" value="1"/>
</dbReference>
<protein>
    <recommendedName>
        <fullName evidence="9">Protein sleepless</fullName>
    </recommendedName>
</protein>
<evidence type="ECO:0000256" key="5">
    <source>
        <dbReference type="ARBA" id="ARBA00023288"/>
    </source>
</evidence>
<dbReference type="InterPro" id="IPR031424">
    <property type="entry name" value="QVR-like"/>
</dbReference>
<feature type="signal peptide" evidence="6">
    <location>
        <begin position="1"/>
        <end position="25"/>
    </location>
</feature>
<evidence type="ECO:0000256" key="3">
    <source>
        <dbReference type="ARBA" id="ARBA00022729"/>
    </source>
</evidence>
<dbReference type="PANTHER" id="PTHR33562">
    <property type="entry name" value="ATILLA, ISOFORM B-RELATED-RELATED"/>
    <property type="match status" value="1"/>
</dbReference>
<evidence type="ECO:0000256" key="1">
    <source>
        <dbReference type="ARBA" id="ARBA00004589"/>
    </source>
</evidence>
<dbReference type="InterPro" id="IPR050975">
    <property type="entry name" value="Sleep_regulator"/>
</dbReference>
<evidence type="ECO:0000256" key="2">
    <source>
        <dbReference type="ARBA" id="ARBA00022622"/>
    </source>
</evidence>
<evidence type="ECO:0000313" key="7">
    <source>
        <dbReference type="EMBL" id="CAL8115466.1"/>
    </source>
</evidence>
<evidence type="ECO:0008006" key="9">
    <source>
        <dbReference type="Google" id="ProtNLM"/>
    </source>
</evidence>
<name>A0ABP1R3M0_9HEXA</name>
<feature type="chain" id="PRO_5045319097" description="Protein sleepless" evidence="6">
    <location>
        <begin position="26"/>
        <end position="182"/>
    </location>
</feature>
<sequence length="182" mass="20448">MPNKASIAFAFLGILVVCKVELTGGTECYQCNSWRENGCEEDYVEHNINLTTCGHPPPSSYWRGDRNQELSQVYNPTPMSCIKEVTIFIEPSVQSQYDPYNRFNRPLVERKCGFTIQANYRSGRDLVDDCEETEVTINGNRGIKRTCYCSTDGCNSANGMKSHGLIVAFIGILVMQTFSLFA</sequence>
<keyword evidence="3 6" id="KW-0732">Signal</keyword>
<keyword evidence="2" id="KW-0472">Membrane</keyword>
<comment type="subcellular location">
    <subcellularLocation>
        <location evidence="1">Membrane</location>
        <topology evidence="1">Lipid-anchor</topology>
        <topology evidence="1">GPI-anchor</topology>
    </subcellularLocation>
</comment>
<keyword evidence="4" id="KW-0325">Glycoprotein</keyword>
<dbReference type="PANTHER" id="PTHR33562:SF18">
    <property type="entry name" value="BOUDIN-RELATED"/>
    <property type="match status" value="1"/>
</dbReference>
<evidence type="ECO:0000313" key="8">
    <source>
        <dbReference type="Proteomes" id="UP001642540"/>
    </source>
</evidence>
<evidence type="ECO:0000256" key="6">
    <source>
        <dbReference type="SAM" id="SignalP"/>
    </source>
</evidence>
<gene>
    <name evidence="7" type="ORF">ODALV1_LOCUS16867</name>
</gene>